<evidence type="ECO:0000313" key="5">
    <source>
        <dbReference type="Proteomes" id="UP000477488"/>
    </source>
</evidence>
<comment type="caution">
    <text evidence="2">Lacks conserved residue(s) required for the propagation of feature annotation.</text>
</comment>
<dbReference type="GO" id="GO:0000160">
    <property type="term" value="P:phosphorelay signal transduction system"/>
    <property type="evidence" value="ECO:0007669"/>
    <property type="project" value="InterPro"/>
</dbReference>
<evidence type="ECO:0000259" key="3">
    <source>
        <dbReference type="PROSITE" id="PS50110"/>
    </source>
</evidence>
<comment type="caution">
    <text evidence="4">The sequence shown here is derived from an EMBL/GenBank/DDBJ whole genome shotgun (WGS) entry which is preliminary data.</text>
</comment>
<feature type="domain" description="Response regulatory" evidence="3">
    <location>
        <begin position="1"/>
        <end position="67"/>
    </location>
</feature>
<name>A0A6L5XJ10_9BACT</name>
<dbReference type="EMBL" id="VUMH01000002">
    <property type="protein sequence ID" value="MSS27059.1"/>
    <property type="molecule type" value="Genomic_DNA"/>
</dbReference>
<gene>
    <name evidence="4" type="ORF">FYJ44_03145</name>
</gene>
<dbReference type="PANTHER" id="PTHR45339">
    <property type="entry name" value="HYBRID SIGNAL TRANSDUCTION HISTIDINE KINASE J"/>
    <property type="match status" value="1"/>
</dbReference>
<sequence length="73" mass="8103">MPVMDGLEATRRIRALGRADGRGVPIVAMSAAVLNEDVRSCHEAGMSAHLAKPVDLARMYRLTDRLMRRKRDA</sequence>
<dbReference type="AlphaFoldDB" id="A0A6L5XJ10"/>
<keyword evidence="1" id="KW-0597">Phosphoprotein</keyword>
<dbReference type="SUPFAM" id="SSF52172">
    <property type="entry name" value="CheY-like"/>
    <property type="match status" value="1"/>
</dbReference>
<evidence type="ECO:0000313" key="4">
    <source>
        <dbReference type="EMBL" id="MSS27059.1"/>
    </source>
</evidence>
<dbReference type="Pfam" id="PF00072">
    <property type="entry name" value="Response_reg"/>
    <property type="match status" value="1"/>
</dbReference>
<evidence type="ECO:0000256" key="2">
    <source>
        <dbReference type="PROSITE-ProRule" id="PRU00169"/>
    </source>
</evidence>
<dbReference type="Proteomes" id="UP000477488">
    <property type="component" value="Unassembled WGS sequence"/>
</dbReference>
<dbReference type="InterPro" id="IPR011006">
    <property type="entry name" value="CheY-like_superfamily"/>
</dbReference>
<dbReference type="PROSITE" id="PS50110">
    <property type="entry name" value="RESPONSE_REGULATORY"/>
    <property type="match status" value="1"/>
</dbReference>
<reference evidence="4 5" key="1">
    <citation type="submission" date="2019-09" db="EMBL/GenBank/DDBJ databases">
        <title>In-depth cultivation of the pig gut microbiome towards novel bacterial diversity and tailored functional studies.</title>
        <authorList>
            <person name="Wylensek D."/>
            <person name="Hitch T.C.A."/>
            <person name="Clavel T."/>
        </authorList>
    </citation>
    <scope>NUCLEOTIDE SEQUENCE [LARGE SCALE GENOMIC DNA]</scope>
    <source>
        <strain evidence="4 5">PG-178-WT-4</strain>
    </source>
</reference>
<protein>
    <submittedName>
        <fullName evidence="4">Response regulator</fullName>
    </submittedName>
</protein>
<dbReference type="PANTHER" id="PTHR45339:SF3">
    <property type="entry name" value="HISTIDINE KINASE"/>
    <property type="match status" value="1"/>
</dbReference>
<dbReference type="InterPro" id="IPR001789">
    <property type="entry name" value="Sig_transdc_resp-reg_receiver"/>
</dbReference>
<proteinExistence type="predicted"/>
<organism evidence="4 5">
    <name type="scientific">Desulfovibrio porci</name>
    <dbReference type="NCBI Taxonomy" id="2605782"/>
    <lineage>
        <taxon>Bacteria</taxon>
        <taxon>Pseudomonadati</taxon>
        <taxon>Thermodesulfobacteriota</taxon>
        <taxon>Desulfovibrionia</taxon>
        <taxon>Desulfovibrionales</taxon>
        <taxon>Desulfovibrionaceae</taxon>
        <taxon>Desulfovibrio</taxon>
    </lineage>
</organism>
<dbReference type="CDD" id="cd17546">
    <property type="entry name" value="REC_hyHK_CKI1_RcsC-like"/>
    <property type="match status" value="1"/>
</dbReference>
<dbReference type="Gene3D" id="3.40.50.2300">
    <property type="match status" value="1"/>
</dbReference>
<accession>A0A6L5XJ10</accession>
<evidence type="ECO:0000256" key="1">
    <source>
        <dbReference type="ARBA" id="ARBA00022553"/>
    </source>
</evidence>
<keyword evidence="5" id="KW-1185">Reference proteome</keyword>